<keyword evidence="4" id="KW-1185">Reference proteome</keyword>
<feature type="coiled-coil region" evidence="1">
    <location>
        <begin position="479"/>
        <end position="567"/>
    </location>
</feature>
<feature type="region of interest" description="Disordered" evidence="2">
    <location>
        <begin position="925"/>
        <end position="967"/>
    </location>
</feature>
<accession>A0ABR2GSD1</accession>
<sequence>MEYNPLRTISNSCAEMRQLSQALQAARGNSATDVSDVFDISSSILTTILKESAGGVDPNEYIIDSMKKINQILASKEQTFKSKMNLLLSDTSQKVTQISNQLKNSNLDVNYVLENVKKIKDDFIQKKDEENQKILKEFQKNLKEEEENKKKEEKAIYEHFESYLSQVMADITATYNQRLKQSDDLNNNLEIKLQTVVHDKHQQKANRGSIFEQEEKRFLEMQEKLTKEFNEYKSEIEKKILQLKQSIEKLKAEINQNKNSNNLTFQQKENDLTLKQKEKINEINLKIKNLENQLNSLTLKKSDIENDILKTQNEIKDQTSQIIRQHDEEVKKFQQETVQMTEKVEKEIESKFKPKIDDLLNEIKENENKKTAQESQFNDEQNESFKETDKDIQKLKEKNDQKSLVVKTKLSQKKKELRSIQNQRDKDLEKVKNEKVKILASAKQNDEEKVKKRASIINEFMKKFDEAQLKLFERNFITREEMDRRRDLLIKKLEQVELEDIDKIKSDTDFNDKEYQIEIKLLKDEFQDHKTKVNSIQNRIDLSKSRIESLTEKIRAVERSAIRLIEQYIGINDDHLEDDLKKAVKNGFDENLVNRVQTASSQIEAKTNLLRQEQAEVKNSMNFAFDSFEKKMNEFDIQLKSSLNRLRMKEGGFAERRERIGKKISSQKKTIIELEQALSRKSAEVDRFAKTINESKLHFEKETKESFELNLNEASQKHIELQNEIEKIKSQFNSEISKLKEKIEEAKNKTIEISNFQLSERERRKKEEADRLLNLHNKRMKEIESTHNQTMNNLSEKLQNAKNKQKNDILKFNSNFTDFLNAKLAELNQKVLDLEQEKQHLIVENHSLIARYDELKSCPCQECQRKKELIRKLLQAKKSIENQMEQHQEILQKNDQNMNAIFGVKKKQVATPLLDMPKKETHAPVIAKPGSNVSMRAKSQLNQKPSSANSRFHQGVSSALAPSKNPV</sequence>
<keyword evidence="1" id="KW-0175">Coiled coil</keyword>
<evidence type="ECO:0000313" key="3">
    <source>
        <dbReference type="EMBL" id="KAK8836849.1"/>
    </source>
</evidence>
<evidence type="ECO:0000313" key="4">
    <source>
        <dbReference type="Proteomes" id="UP001470230"/>
    </source>
</evidence>
<name>A0ABR2GSD1_9EUKA</name>
<feature type="region of interest" description="Disordered" evidence="2">
    <location>
        <begin position="367"/>
        <end position="389"/>
    </location>
</feature>
<organism evidence="3 4">
    <name type="scientific">Tritrichomonas musculus</name>
    <dbReference type="NCBI Taxonomy" id="1915356"/>
    <lineage>
        <taxon>Eukaryota</taxon>
        <taxon>Metamonada</taxon>
        <taxon>Parabasalia</taxon>
        <taxon>Tritrichomonadida</taxon>
        <taxon>Tritrichomonadidae</taxon>
        <taxon>Tritrichomonas</taxon>
    </lineage>
</organism>
<gene>
    <name evidence="3" type="ORF">M9Y10_037373</name>
</gene>
<proteinExistence type="predicted"/>
<feature type="coiled-coil region" evidence="1">
    <location>
        <begin position="113"/>
        <end position="156"/>
    </location>
</feature>
<dbReference type="EMBL" id="JAPFFF010000063">
    <property type="protein sequence ID" value="KAK8836849.1"/>
    <property type="molecule type" value="Genomic_DNA"/>
</dbReference>
<evidence type="ECO:0000256" key="2">
    <source>
        <dbReference type="SAM" id="MobiDB-lite"/>
    </source>
</evidence>
<dbReference type="Proteomes" id="UP001470230">
    <property type="component" value="Unassembled WGS sequence"/>
</dbReference>
<feature type="compositionally biased region" description="Polar residues" evidence="2">
    <location>
        <begin position="931"/>
        <end position="957"/>
    </location>
</feature>
<evidence type="ECO:0000256" key="1">
    <source>
        <dbReference type="SAM" id="Coils"/>
    </source>
</evidence>
<protein>
    <submittedName>
        <fullName evidence="3">Uncharacterized protein</fullName>
    </submittedName>
</protein>
<comment type="caution">
    <text evidence="3">The sequence shown here is derived from an EMBL/GenBank/DDBJ whole genome shotgun (WGS) entry which is preliminary data.</text>
</comment>
<feature type="coiled-coil region" evidence="1">
    <location>
        <begin position="697"/>
        <end position="897"/>
    </location>
</feature>
<reference evidence="3 4" key="1">
    <citation type="submission" date="2024-04" db="EMBL/GenBank/DDBJ databases">
        <title>Tritrichomonas musculus Genome.</title>
        <authorList>
            <person name="Alves-Ferreira E."/>
            <person name="Grigg M."/>
            <person name="Lorenzi H."/>
            <person name="Galac M."/>
        </authorList>
    </citation>
    <scope>NUCLEOTIDE SEQUENCE [LARGE SCALE GENOMIC DNA]</scope>
    <source>
        <strain evidence="3 4">EAF2021</strain>
    </source>
</reference>